<dbReference type="InterPro" id="IPR027417">
    <property type="entry name" value="P-loop_NTPase"/>
</dbReference>
<dbReference type="AlphaFoldDB" id="A0A151GBQ2"/>
<evidence type="ECO:0000259" key="2">
    <source>
        <dbReference type="SMART" id="SM00382"/>
    </source>
</evidence>
<dbReference type="Pfam" id="PF22942">
    <property type="entry name" value="DUF7025"/>
    <property type="match status" value="1"/>
</dbReference>
<evidence type="ECO:0000256" key="1">
    <source>
        <dbReference type="SAM" id="MobiDB-lite"/>
    </source>
</evidence>
<dbReference type="Pfam" id="PF00004">
    <property type="entry name" value="AAA"/>
    <property type="match status" value="1"/>
</dbReference>
<dbReference type="EMBL" id="LAYC01000003">
    <property type="protein sequence ID" value="KYK54475.1"/>
    <property type="molecule type" value="Genomic_DNA"/>
</dbReference>
<dbReference type="GeneID" id="63719076"/>
<organism evidence="3 4">
    <name type="scientific">Drechmeria coniospora</name>
    <name type="common">Nematophagous fungus</name>
    <name type="synonym">Meria coniospora</name>
    <dbReference type="NCBI Taxonomy" id="98403"/>
    <lineage>
        <taxon>Eukaryota</taxon>
        <taxon>Fungi</taxon>
        <taxon>Dikarya</taxon>
        <taxon>Ascomycota</taxon>
        <taxon>Pezizomycotina</taxon>
        <taxon>Sordariomycetes</taxon>
        <taxon>Hypocreomycetidae</taxon>
        <taxon>Hypocreales</taxon>
        <taxon>Ophiocordycipitaceae</taxon>
        <taxon>Drechmeria</taxon>
    </lineage>
</organism>
<dbReference type="RefSeq" id="XP_040653827.1">
    <property type="nucleotide sequence ID" value="XM_040803723.1"/>
</dbReference>
<dbReference type="GO" id="GO:0016887">
    <property type="term" value="F:ATP hydrolysis activity"/>
    <property type="evidence" value="ECO:0007669"/>
    <property type="project" value="InterPro"/>
</dbReference>
<reference evidence="3 4" key="1">
    <citation type="journal article" date="2016" name="Sci. Rep.">
        <title>Insights into Adaptations to a Near-Obligate Nematode Endoparasitic Lifestyle from the Finished Genome of Drechmeria coniospora.</title>
        <authorList>
            <person name="Zhang L."/>
            <person name="Zhou Z."/>
            <person name="Guo Q."/>
            <person name="Fokkens L."/>
            <person name="Miskei M."/>
            <person name="Pocsi I."/>
            <person name="Zhang W."/>
            <person name="Chen M."/>
            <person name="Wang L."/>
            <person name="Sun Y."/>
            <person name="Donzelli B.G."/>
            <person name="Gibson D.M."/>
            <person name="Nelson D.R."/>
            <person name="Luo J.G."/>
            <person name="Rep M."/>
            <person name="Liu H."/>
            <person name="Yang S."/>
            <person name="Wang J."/>
            <person name="Krasnoff S.B."/>
            <person name="Xu Y."/>
            <person name="Molnar I."/>
            <person name="Lin M."/>
        </authorList>
    </citation>
    <scope>NUCLEOTIDE SEQUENCE [LARGE SCALE GENOMIC DNA]</scope>
    <source>
        <strain evidence="3 4">ARSEF 6962</strain>
    </source>
</reference>
<feature type="region of interest" description="Disordered" evidence="1">
    <location>
        <begin position="28"/>
        <end position="53"/>
    </location>
</feature>
<protein>
    <recommendedName>
        <fullName evidence="2">AAA+ ATPase domain-containing protein</fullName>
    </recommendedName>
</protein>
<comment type="caution">
    <text evidence="3">The sequence shown here is derived from an EMBL/GenBank/DDBJ whole genome shotgun (WGS) entry which is preliminary data.</text>
</comment>
<proteinExistence type="predicted"/>
<dbReference type="InterPro" id="IPR003593">
    <property type="entry name" value="AAA+_ATPase"/>
</dbReference>
<dbReference type="Gene3D" id="3.40.50.300">
    <property type="entry name" value="P-loop containing nucleotide triphosphate hydrolases"/>
    <property type="match status" value="1"/>
</dbReference>
<evidence type="ECO:0000313" key="3">
    <source>
        <dbReference type="EMBL" id="KYK54475.1"/>
    </source>
</evidence>
<dbReference type="SMART" id="SM00382">
    <property type="entry name" value="AAA"/>
    <property type="match status" value="1"/>
</dbReference>
<feature type="domain" description="AAA+ ATPase" evidence="2">
    <location>
        <begin position="519"/>
        <end position="646"/>
    </location>
</feature>
<accession>A0A151GBQ2</accession>
<dbReference type="CDD" id="cd19481">
    <property type="entry name" value="RecA-like_protease"/>
    <property type="match status" value="1"/>
</dbReference>
<dbReference type="SUPFAM" id="SSF52540">
    <property type="entry name" value="P-loop containing nucleoside triphosphate hydrolases"/>
    <property type="match status" value="1"/>
</dbReference>
<keyword evidence="4" id="KW-1185">Reference proteome</keyword>
<gene>
    <name evidence="3" type="ORF">DCS_06433</name>
</gene>
<dbReference type="InParanoid" id="A0A151GBQ2"/>
<sequence>MDFRNIHREQVSDFVWKWRCKFLRGDDAGPKKASDLDSASDDEDANGAAGTFSKDPTFGTDAAVKTMYEGRNSSCANYEWVDYPPKQLSRTAARVQDRVAIKVYKVKDRDKPCIAGHFPLKHHRLEIQNAGLVAALQPILKKENVHLDVNSTATFHEPFRSLWFCHGDIVELHQSTNASSPLKPYLTLFLRILDGIFSDLQAKWKHLQASGLVDFHSAWALFSRGCTLYSHGLNADFLAKVEGTEYVREEKALSLQIRIKTLVFDGQRFVWRATRLVIDEYEGNKPIKELQHHPISFHPSGDDVTERLIQRGKKVLDLQGLRYCSYNGIAIQSAGKEVSKHLVQGRILIDVFGYNKHHLAQGRRERKEARASWCDEYLFGSYSDSDSVSSLSSFSSLCNLDGSSERRLAGRLDGNRPSEFQIAKSKKEIMQREEDLQFMSGTIGGFALKNKLWVEFYVEEIEPMAWNDTAFSHLVYDSQQKDLVLSFVENHKPGRDRPQPGLSADPAAPMDDVIVGKGQGLIVLLSGPPGTGKTLTAEAVADQAHKPLYYLQAEDLGLNAAALCANIKRVFQMATEWDAVILLDEADVFMAERNPNDIHRNELVSIFLRELEYFRGIIFLTTNLYNTIDTAFRSRVSLHLLFHALDRNARETVWRKFLDRLPGMRKHPVADDDDDDDDAETRPAATWVLDNGDIHQLSLWSLNGREIKNAVRMVHSWCQQKGYTMTLERLESGIRVTNPHATKSVDTDDSLYE</sequence>
<dbReference type="InterPro" id="IPR054289">
    <property type="entry name" value="DUF7025"/>
</dbReference>
<name>A0A151GBQ2_DRECN</name>
<dbReference type="Proteomes" id="UP000076580">
    <property type="component" value="Chromosome 03"/>
</dbReference>
<dbReference type="STRING" id="98403.A0A151GBQ2"/>
<evidence type="ECO:0000313" key="4">
    <source>
        <dbReference type="Proteomes" id="UP000076580"/>
    </source>
</evidence>
<dbReference type="GO" id="GO:0005524">
    <property type="term" value="F:ATP binding"/>
    <property type="evidence" value="ECO:0007669"/>
    <property type="project" value="InterPro"/>
</dbReference>
<dbReference type="InterPro" id="IPR003959">
    <property type="entry name" value="ATPase_AAA_core"/>
</dbReference>
<dbReference type="PANTHER" id="PTHR46411">
    <property type="entry name" value="FAMILY ATPASE, PUTATIVE-RELATED"/>
    <property type="match status" value="1"/>
</dbReference>
<dbReference type="PANTHER" id="PTHR46411:SF3">
    <property type="entry name" value="AAA+ ATPASE DOMAIN-CONTAINING PROTEIN"/>
    <property type="match status" value="1"/>
</dbReference>